<evidence type="ECO:0000313" key="2">
    <source>
        <dbReference type="Proteomes" id="UP000828390"/>
    </source>
</evidence>
<evidence type="ECO:0000313" key="1">
    <source>
        <dbReference type="EMBL" id="KAH3755839.1"/>
    </source>
</evidence>
<reference evidence="1" key="2">
    <citation type="submission" date="2020-11" db="EMBL/GenBank/DDBJ databases">
        <authorList>
            <person name="McCartney M.A."/>
            <person name="Auch B."/>
            <person name="Kono T."/>
            <person name="Mallez S."/>
            <person name="Becker A."/>
            <person name="Gohl D.M."/>
            <person name="Silverstein K.A.T."/>
            <person name="Koren S."/>
            <person name="Bechman K.B."/>
            <person name="Herman A."/>
            <person name="Abrahante J.E."/>
            <person name="Garbe J."/>
        </authorList>
    </citation>
    <scope>NUCLEOTIDE SEQUENCE</scope>
    <source>
        <strain evidence="1">Duluth1</strain>
        <tissue evidence="1">Whole animal</tissue>
    </source>
</reference>
<dbReference type="AlphaFoldDB" id="A0A9D4DXG1"/>
<dbReference type="EMBL" id="JAIWYP010000010">
    <property type="protein sequence ID" value="KAH3755839.1"/>
    <property type="molecule type" value="Genomic_DNA"/>
</dbReference>
<organism evidence="1 2">
    <name type="scientific">Dreissena polymorpha</name>
    <name type="common">Zebra mussel</name>
    <name type="synonym">Mytilus polymorpha</name>
    <dbReference type="NCBI Taxonomy" id="45954"/>
    <lineage>
        <taxon>Eukaryota</taxon>
        <taxon>Metazoa</taxon>
        <taxon>Spiralia</taxon>
        <taxon>Lophotrochozoa</taxon>
        <taxon>Mollusca</taxon>
        <taxon>Bivalvia</taxon>
        <taxon>Autobranchia</taxon>
        <taxon>Heteroconchia</taxon>
        <taxon>Euheterodonta</taxon>
        <taxon>Imparidentia</taxon>
        <taxon>Neoheterodontei</taxon>
        <taxon>Myida</taxon>
        <taxon>Dreissenoidea</taxon>
        <taxon>Dreissenidae</taxon>
        <taxon>Dreissena</taxon>
    </lineage>
</organism>
<sequence>MRYVRSVTRHFWEVGYRLFKGKFLRFMSGPRNTGTVVSGEAERGEYLPERSEIYFAVPSVQSLAKNKLNPVFPGVIENSIQTLSKCLKSKYVKIAVDGKKIARGKGKIAGDIDFWGYEPSHTLHEKSERYKIENIKIEELAKGLESFAEKNHTYIRRRHRHNSQCSKRFNSCFKLQDKKSQGCCRPFGLRVKEVHRSWR</sequence>
<reference evidence="1" key="1">
    <citation type="journal article" date="2019" name="bioRxiv">
        <title>The Genome of the Zebra Mussel, Dreissena polymorpha: A Resource for Invasive Species Research.</title>
        <authorList>
            <person name="McCartney M.A."/>
            <person name="Auch B."/>
            <person name="Kono T."/>
            <person name="Mallez S."/>
            <person name="Zhang Y."/>
            <person name="Obille A."/>
            <person name="Becker A."/>
            <person name="Abrahante J.E."/>
            <person name="Garbe J."/>
            <person name="Badalamenti J.P."/>
            <person name="Herman A."/>
            <person name="Mangelson H."/>
            <person name="Liachko I."/>
            <person name="Sullivan S."/>
            <person name="Sone E.D."/>
            <person name="Koren S."/>
            <person name="Silverstein K.A.T."/>
            <person name="Beckman K.B."/>
            <person name="Gohl D.M."/>
        </authorList>
    </citation>
    <scope>NUCLEOTIDE SEQUENCE</scope>
    <source>
        <strain evidence="1">Duluth1</strain>
        <tissue evidence="1">Whole animal</tissue>
    </source>
</reference>
<accession>A0A9D4DXG1</accession>
<keyword evidence="2" id="KW-1185">Reference proteome</keyword>
<protein>
    <submittedName>
        <fullName evidence="1">Uncharacterized protein</fullName>
    </submittedName>
</protein>
<dbReference type="Proteomes" id="UP000828390">
    <property type="component" value="Unassembled WGS sequence"/>
</dbReference>
<gene>
    <name evidence="1" type="ORF">DPMN_190538</name>
</gene>
<comment type="caution">
    <text evidence="1">The sequence shown here is derived from an EMBL/GenBank/DDBJ whole genome shotgun (WGS) entry which is preliminary data.</text>
</comment>
<proteinExistence type="predicted"/>
<name>A0A9D4DXG1_DREPO</name>